<proteinExistence type="predicted"/>
<dbReference type="Proteomes" id="UP000003412">
    <property type="component" value="Chromosome"/>
</dbReference>
<evidence type="ECO:0000313" key="1">
    <source>
        <dbReference type="EMBL" id="EFR87056.1"/>
    </source>
</evidence>
<gene>
    <name evidence="1" type="ORF">NT05LM_2481</name>
</gene>
<comment type="caution">
    <text evidence="1">The sequence shown here is derived from an EMBL/GenBank/DDBJ whole genome shotgun (WGS) entry which is preliminary data.</text>
</comment>
<accession>A0ABN0BVJ4</accession>
<organism evidence="1 2">
    <name type="scientific">Listeria marthii FSL S4-120</name>
    <dbReference type="NCBI Taxonomy" id="702457"/>
    <lineage>
        <taxon>Bacteria</taxon>
        <taxon>Bacillati</taxon>
        <taxon>Bacillota</taxon>
        <taxon>Bacilli</taxon>
        <taxon>Bacillales</taxon>
        <taxon>Listeriaceae</taxon>
        <taxon>Listeria</taxon>
    </lineage>
</organism>
<name>A0ABN0BVJ4_9LIST</name>
<keyword evidence="2" id="KW-1185">Reference proteome</keyword>
<sequence>MIIPMTTATSVVVRKLINGKLDAFIAAIPNIKTIIVGST</sequence>
<dbReference type="EMBL" id="ADXF01000822">
    <property type="protein sequence ID" value="EFR87056.1"/>
    <property type="molecule type" value="Genomic_DNA"/>
</dbReference>
<reference evidence="1 2" key="1">
    <citation type="journal article" date="2010" name="Microbiol. Resour. Announc.">
        <title>Comparative genomics of the bacterial genus Listeria: Genome evolution is characterized by limited gene acquisition and limited gene loss.</title>
        <authorList>
            <person name="den Bakker H.C."/>
            <person name="Cummings C.A."/>
            <person name="Ferreira V."/>
            <person name="Vatta P."/>
            <person name="Orsi R.H."/>
            <person name="Degoricija L."/>
            <person name="Barker M."/>
            <person name="Petrauskene O."/>
            <person name="Furtado M.R."/>
            <person name="Wiedmann M."/>
        </authorList>
    </citation>
    <scope>NUCLEOTIDE SEQUENCE [LARGE SCALE GENOMIC DNA]</scope>
    <source>
        <strain evidence="1 2">FSL S4-120</strain>
    </source>
</reference>
<protein>
    <submittedName>
        <fullName evidence="1">Uncharacterized protein</fullName>
    </submittedName>
</protein>
<evidence type="ECO:0000313" key="2">
    <source>
        <dbReference type="Proteomes" id="UP000003412"/>
    </source>
</evidence>